<keyword evidence="4" id="KW-1185">Reference proteome</keyword>
<keyword evidence="1" id="KW-1133">Transmembrane helix</keyword>
<keyword evidence="1" id="KW-0472">Membrane</keyword>
<dbReference type="Proteomes" id="UP000283509">
    <property type="component" value="Unassembled WGS sequence"/>
</dbReference>
<dbReference type="InterPro" id="IPR036719">
    <property type="entry name" value="Neuro-gated_channel_TM_sf"/>
</dbReference>
<dbReference type="CDD" id="cd19049">
    <property type="entry name" value="LGIC_TM_anion"/>
    <property type="match status" value="1"/>
</dbReference>
<feature type="transmembrane region" description="Helical" evidence="1">
    <location>
        <begin position="131"/>
        <end position="153"/>
    </location>
</feature>
<evidence type="ECO:0000259" key="2">
    <source>
        <dbReference type="Pfam" id="PF02932"/>
    </source>
</evidence>
<evidence type="ECO:0000313" key="4">
    <source>
        <dbReference type="Proteomes" id="UP000283509"/>
    </source>
</evidence>
<dbReference type="EMBL" id="QCYY01001158">
    <property type="protein sequence ID" value="ROT80072.1"/>
    <property type="molecule type" value="Genomic_DNA"/>
</dbReference>
<reference evidence="3 4" key="1">
    <citation type="submission" date="2018-04" db="EMBL/GenBank/DDBJ databases">
        <authorList>
            <person name="Zhang X."/>
            <person name="Yuan J."/>
            <person name="Li F."/>
            <person name="Xiang J."/>
        </authorList>
    </citation>
    <scope>NUCLEOTIDE SEQUENCE [LARGE SCALE GENOMIC DNA]</scope>
    <source>
        <tissue evidence="3">Muscle</tissue>
    </source>
</reference>
<feature type="transmembrane region" description="Helical" evidence="1">
    <location>
        <begin position="287"/>
        <end position="305"/>
    </location>
</feature>
<dbReference type="InterPro" id="IPR038050">
    <property type="entry name" value="Neuro_actylchol_rec"/>
</dbReference>
<organism evidence="3 4">
    <name type="scientific">Penaeus vannamei</name>
    <name type="common">Whiteleg shrimp</name>
    <name type="synonym">Litopenaeus vannamei</name>
    <dbReference type="NCBI Taxonomy" id="6689"/>
    <lineage>
        <taxon>Eukaryota</taxon>
        <taxon>Metazoa</taxon>
        <taxon>Ecdysozoa</taxon>
        <taxon>Arthropoda</taxon>
        <taxon>Crustacea</taxon>
        <taxon>Multicrustacea</taxon>
        <taxon>Malacostraca</taxon>
        <taxon>Eumalacostraca</taxon>
        <taxon>Eucarida</taxon>
        <taxon>Decapoda</taxon>
        <taxon>Dendrobranchiata</taxon>
        <taxon>Penaeoidea</taxon>
        <taxon>Penaeidae</taxon>
        <taxon>Penaeus</taxon>
    </lineage>
</organism>
<dbReference type="InterPro" id="IPR006028">
    <property type="entry name" value="GABAA/Glycine_rcpt"/>
</dbReference>
<reference evidence="3 4" key="2">
    <citation type="submission" date="2019-01" db="EMBL/GenBank/DDBJ databases">
        <title>The decoding of complex shrimp genome reveals the adaptation for benthos swimmer, frequently molting mechanism and breeding impact on genome.</title>
        <authorList>
            <person name="Sun Y."/>
            <person name="Gao Y."/>
            <person name="Yu Y."/>
        </authorList>
    </citation>
    <scope>NUCLEOTIDE SEQUENCE [LARGE SCALE GENOMIC DNA]</scope>
    <source>
        <tissue evidence="3">Muscle</tissue>
    </source>
</reference>
<proteinExistence type="predicted"/>
<feature type="domain" description="Neurotransmitter-gated ion-channel transmembrane" evidence="2">
    <location>
        <begin position="73"/>
        <end position="301"/>
    </location>
</feature>
<sequence length="309" mass="34910">MYSPDEVEFFWRRWSPVLINKDLKLLQFSLTKPLKNSINQSTSDELGAGNRPVRQLIVEFQFSREIGHHLVQTFVPSFLVVALSWFSFWLGLEAIPGRVTLLVTSLLTLTTLFTGIKEGLPPVAYVKAIDVWMAGCMVFVFAALGEFVVVRVLNVMHQQHIVHPTIPVQPAQSMLRTSSASPTDKHEQATEYLRRYGVLSHSDTEGSGTKTLQGQNHKLTDLAHGENGAPRRPPTRSALRSAWDLEQGGVQPLSSKQVMGRLSLHWVDVKTGEKKILWKEIDKASRIVFPLMFLLFMVIYFPILISRSF</sequence>
<comment type="caution">
    <text evidence="3">The sequence shown here is derived from an EMBL/GenBank/DDBJ whole genome shotgun (WGS) entry which is preliminary data.</text>
</comment>
<dbReference type="GO" id="GO:0099095">
    <property type="term" value="F:ligand-gated monoatomic anion channel activity"/>
    <property type="evidence" value="ECO:0007669"/>
    <property type="project" value="UniProtKB-ARBA"/>
</dbReference>
<dbReference type="PANTHER" id="PTHR18945">
    <property type="entry name" value="NEUROTRANSMITTER GATED ION CHANNEL"/>
    <property type="match status" value="1"/>
</dbReference>
<name>A0A3R7N8F7_PENVA</name>
<evidence type="ECO:0000313" key="3">
    <source>
        <dbReference type="EMBL" id="ROT80072.1"/>
    </source>
</evidence>
<keyword evidence="1" id="KW-0812">Transmembrane</keyword>
<protein>
    <submittedName>
        <fullName evidence="3">Neurotransmitter gated ion channel</fullName>
    </submittedName>
</protein>
<dbReference type="STRING" id="6689.A0A3R7N8F7"/>
<dbReference type="InterPro" id="IPR006029">
    <property type="entry name" value="Neurotrans-gated_channel_TM"/>
</dbReference>
<dbReference type="SUPFAM" id="SSF90112">
    <property type="entry name" value="Neurotransmitter-gated ion-channel transmembrane pore"/>
    <property type="match status" value="1"/>
</dbReference>
<dbReference type="FunFam" id="1.20.58.390:FF:000032">
    <property type="entry name" value="gamma-aminobutyric acid receptor subunit epsilon"/>
    <property type="match status" value="1"/>
</dbReference>
<dbReference type="GO" id="GO:0004890">
    <property type="term" value="F:GABA-A receptor activity"/>
    <property type="evidence" value="ECO:0007669"/>
    <property type="project" value="UniProtKB-ARBA"/>
</dbReference>
<feature type="transmembrane region" description="Helical" evidence="1">
    <location>
        <begin position="70"/>
        <end position="92"/>
    </location>
</feature>
<dbReference type="OrthoDB" id="8175758at2759"/>
<accession>A0A3R7N8F7</accession>
<dbReference type="GO" id="GO:0022824">
    <property type="term" value="F:transmitter-gated monoatomic ion channel activity"/>
    <property type="evidence" value="ECO:0007669"/>
    <property type="project" value="UniProtKB-ARBA"/>
</dbReference>
<gene>
    <name evidence="3" type="ORF">C7M84_001195</name>
</gene>
<dbReference type="GO" id="GO:0005254">
    <property type="term" value="F:chloride channel activity"/>
    <property type="evidence" value="ECO:0007669"/>
    <property type="project" value="UniProtKB-ARBA"/>
</dbReference>
<dbReference type="Pfam" id="PF02932">
    <property type="entry name" value="Neur_chan_memb"/>
    <property type="match status" value="1"/>
</dbReference>
<dbReference type="GO" id="GO:0016020">
    <property type="term" value="C:membrane"/>
    <property type="evidence" value="ECO:0007669"/>
    <property type="project" value="InterPro"/>
</dbReference>
<evidence type="ECO:0000256" key="1">
    <source>
        <dbReference type="SAM" id="Phobius"/>
    </source>
</evidence>
<feature type="transmembrane region" description="Helical" evidence="1">
    <location>
        <begin position="99"/>
        <end position="116"/>
    </location>
</feature>
<dbReference type="PRINTS" id="PR00253">
    <property type="entry name" value="GABAARECEPTR"/>
</dbReference>
<dbReference type="Gene3D" id="1.20.58.390">
    <property type="entry name" value="Neurotransmitter-gated ion-channel transmembrane domain"/>
    <property type="match status" value="1"/>
</dbReference>
<dbReference type="InterPro" id="IPR006201">
    <property type="entry name" value="Neur_channel"/>
</dbReference>
<dbReference type="AlphaFoldDB" id="A0A3R7N8F7"/>